<protein>
    <submittedName>
        <fullName evidence="1">Uncharacterized protein</fullName>
    </submittedName>
</protein>
<keyword evidence="2" id="KW-1185">Reference proteome</keyword>
<gene>
    <name evidence="1" type="ORF">BXY82_2310</name>
</gene>
<dbReference type="AlphaFoldDB" id="A0A4R7PZ14"/>
<comment type="caution">
    <text evidence="1">The sequence shown here is derived from an EMBL/GenBank/DDBJ whole genome shotgun (WGS) entry which is preliminary data.</text>
</comment>
<dbReference type="Proteomes" id="UP000294689">
    <property type="component" value="Unassembled WGS sequence"/>
</dbReference>
<organism evidence="1 2">
    <name type="scientific">Gelidibacter sediminis</name>
    <dbReference type="NCBI Taxonomy" id="1608710"/>
    <lineage>
        <taxon>Bacteria</taxon>
        <taxon>Pseudomonadati</taxon>
        <taxon>Bacteroidota</taxon>
        <taxon>Flavobacteriia</taxon>
        <taxon>Flavobacteriales</taxon>
        <taxon>Flavobacteriaceae</taxon>
        <taxon>Gelidibacter</taxon>
    </lineage>
</organism>
<dbReference type="InterPro" id="IPR045607">
    <property type="entry name" value="DUF6452"/>
</dbReference>
<dbReference type="EMBL" id="SOBW01000008">
    <property type="protein sequence ID" value="TDU40263.1"/>
    <property type="molecule type" value="Genomic_DNA"/>
</dbReference>
<sequence length="178" mass="20464">MKQNTLYKYTWIICSLVLIATLWSCERDDICASATPTTPHLIVRFYNINERAETKTVRRMNVYEENSSKYLLLDKTLDSIVLPLRIDALDTPNTTRFIIEKDGDFAVDEDDTTASNSDIIEVTYTPELIYVSRACGYKSVFNNLVAKRETDDNNWIIDVQVINSTINNEDAAHINIYH</sequence>
<name>A0A4R7PZ14_9FLAO</name>
<evidence type="ECO:0000313" key="1">
    <source>
        <dbReference type="EMBL" id="TDU40263.1"/>
    </source>
</evidence>
<dbReference type="RefSeq" id="WP_133758289.1">
    <property type="nucleotide sequence ID" value="NZ_SOBW01000008.1"/>
</dbReference>
<reference evidence="1 2" key="1">
    <citation type="submission" date="2019-03" db="EMBL/GenBank/DDBJ databases">
        <title>Genomic Encyclopedia of Archaeal and Bacterial Type Strains, Phase II (KMG-II): from individual species to whole genera.</title>
        <authorList>
            <person name="Goeker M."/>
        </authorList>
    </citation>
    <scope>NUCLEOTIDE SEQUENCE [LARGE SCALE GENOMIC DNA]</scope>
    <source>
        <strain evidence="1 2">DSM 28135</strain>
    </source>
</reference>
<dbReference type="Pfam" id="PF20050">
    <property type="entry name" value="DUF6452"/>
    <property type="match status" value="1"/>
</dbReference>
<evidence type="ECO:0000313" key="2">
    <source>
        <dbReference type="Proteomes" id="UP000294689"/>
    </source>
</evidence>
<accession>A0A4R7PZ14</accession>
<proteinExistence type="predicted"/>
<dbReference type="OrthoDB" id="663527at2"/>